<dbReference type="InterPro" id="IPR023214">
    <property type="entry name" value="HAD_sf"/>
</dbReference>
<reference evidence="6 7" key="1">
    <citation type="submission" date="2023-09" db="EMBL/GenBank/DDBJ databases">
        <authorList>
            <person name="Rey-Velasco X."/>
        </authorList>
    </citation>
    <scope>NUCLEOTIDE SEQUENCE [LARGE SCALE GENOMIC DNA]</scope>
    <source>
        <strain evidence="6 7">F394</strain>
    </source>
</reference>
<dbReference type="EMBL" id="JAVRHT010000009">
    <property type="protein sequence ID" value="MDT0631172.1"/>
    <property type="molecule type" value="Genomic_DNA"/>
</dbReference>
<keyword evidence="6" id="KW-0378">Hydrolase</keyword>
<dbReference type="SFLD" id="SFLDG01129">
    <property type="entry name" value="C1.5:_HAD__Beta-PGM__Phosphata"/>
    <property type="match status" value="1"/>
</dbReference>
<feature type="region of interest" description="Disordered" evidence="5">
    <location>
        <begin position="242"/>
        <end position="269"/>
    </location>
</feature>
<dbReference type="GO" id="GO:0016787">
    <property type="term" value="F:hydrolase activity"/>
    <property type="evidence" value="ECO:0007669"/>
    <property type="project" value="UniProtKB-KW"/>
</dbReference>
<comment type="pathway">
    <text evidence="2">Organic acid metabolism; glycolate biosynthesis; glycolate from 2-phosphoglycolate: step 1/1.</text>
</comment>
<keyword evidence="7" id="KW-1185">Reference proteome</keyword>
<gene>
    <name evidence="6" type="ORF">RM540_05355</name>
</gene>
<evidence type="ECO:0000256" key="2">
    <source>
        <dbReference type="ARBA" id="ARBA00004818"/>
    </source>
</evidence>
<proteinExistence type="inferred from homology"/>
<evidence type="ECO:0000256" key="4">
    <source>
        <dbReference type="ARBA" id="ARBA00013078"/>
    </source>
</evidence>
<dbReference type="SFLD" id="SFLDS00003">
    <property type="entry name" value="Haloacid_Dehalogenase"/>
    <property type="match status" value="1"/>
</dbReference>
<evidence type="ECO:0000256" key="5">
    <source>
        <dbReference type="SAM" id="MobiDB-lite"/>
    </source>
</evidence>
<comment type="similarity">
    <text evidence="3">Belongs to the HAD-like hydrolase superfamily. CbbY/CbbZ/Gph/YieH family.</text>
</comment>
<dbReference type="Gene3D" id="3.40.50.1000">
    <property type="entry name" value="HAD superfamily/HAD-like"/>
    <property type="match status" value="1"/>
</dbReference>
<dbReference type="PANTHER" id="PTHR43434">
    <property type="entry name" value="PHOSPHOGLYCOLATE PHOSPHATASE"/>
    <property type="match status" value="1"/>
</dbReference>
<dbReference type="SUPFAM" id="SSF56784">
    <property type="entry name" value="HAD-like"/>
    <property type="match status" value="1"/>
</dbReference>
<evidence type="ECO:0000256" key="3">
    <source>
        <dbReference type="ARBA" id="ARBA00006171"/>
    </source>
</evidence>
<sequence length="269" mass="28030">MPLDLARVQALVFDVDGTLSDTDDHLVAQIAGVLDALPFLSGRRAAELARRIVMGAESPVNAAYGAIDRYGLDDELAALKGLLTRAIAQRNRAERHPAEAADEVPHDLVPDVAEMLRALAPRYPMSAFSTGGEVRIRAFLAHHGVADLFAAVVGAQTTPRMKPYPDPLVYAAEAMNVAPEACLVIGDTTVDMETARAVGAQAVGVLCGFGTEDELVREGADLVLATTSDLLAVLAPARDALGASADPAAPPAHATVPSRPTRAGRGGES</sequence>
<dbReference type="Pfam" id="PF00702">
    <property type="entry name" value="Hydrolase"/>
    <property type="match status" value="1"/>
</dbReference>
<comment type="catalytic activity">
    <reaction evidence="1">
        <text>2-phosphoglycolate + H2O = glycolate + phosphate</text>
        <dbReference type="Rhea" id="RHEA:14369"/>
        <dbReference type="ChEBI" id="CHEBI:15377"/>
        <dbReference type="ChEBI" id="CHEBI:29805"/>
        <dbReference type="ChEBI" id="CHEBI:43474"/>
        <dbReference type="ChEBI" id="CHEBI:58033"/>
        <dbReference type="EC" id="3.1.3.18"/>
    </reaction>
</comment>
<dbReference type="Proteomes" id="UP001267426">
    <property type="component" value="Unassembled WGS sequence"/>
</dbReference>
<organism evidence="6 7">
    <name type="scientific">Rubrivirga litoralis</name>
    <dbReference type="NCBI Taxonomy" id="3075598"/>
    <lineage>
        <taxon>Bacteria</taxon>
        <taxon>Pseudomonadati</taxon>
        <taxon>Rhodothermota</taxon>
        <taxon>Rhodothermia</taxon>
        <taxon>Rhodothermales</taxon>
        <taxon>Rubricoccaceae</taxon>
        <taxon>Rubrivirga</taxon>
    </lineage>
</organism>
<evidence type="ECO:0000256" key="1">
    <source>
        <dbReference type="ARBA" id="ARBA00000830"/>
    </source>
</evidence>
<evidence type="ECO:0000313" key="6">
    <source>
        <dbReference type="EMBL" id="MDT0631172.1"/>
    </source>
</evidence>
<dbReference type="EC" id="3.1.3.18" evidence="4"/>
<dbReference type="RefSeq" id="WP_311662514.1">
    <property type="nucleotide sequence ID" value="NZ_JAVRHT010000009.1"/>
</dbReference>
<evidence type="ECO:0000313" key="7">
    <source>
        <dbReference type="Proteomes" id="UP001267426"/>
    </source>
</evidence>
<dbReference type="NCBIfam" id="TIGR01509">
    <property type="entry name" value="HAD-SF-IA-v3"/>
    <property type="match status" value="1"/>
</dbReference>
<dbReference type="InterPro" id="IPR023198">
    <property type="entry name" value="PGP-like_dom2"/>
</dbReference>
<name>A0ABU3BPF9_9BACT</name>
<dbReference type="Gene3D" id="1.10.150.240">
    <property type="entry name" value="Putative phosphatase, domain 2"/>
    <property type="match status" value="1"/>
</dbReference>
<protein>
    <recommendedName>
        <fullName evidence="4">phosphoglycolate phosphatase</fullName>
        <ecNumber evidence="4">3.1.3.18</ecNumber>
    </recommendedName>
</protein>
<dbReference type="PANTHER" id="PTHR43434:SF1">
    <property type="entry name" value="PHOSPHOGLYCOLATE PHOSPHATASE"/>
    <property type="match status" value="1"/>
</dbReference>
<comment type="caution">
    <text evidence="6">The sequence shown here is derived from an EMBL/GenBank/DDBJ whole genome shotgun (WGS) entry which is preliminary data.</text>
</comment>
<feature type="compositionally biased region" description="Low complexity" evidence="5">
    <location>
        <begin position="242"/>
        <end position="257"/>
    </location>
</feature>
<dbReference type="InterPro" id="IPR036412">
    <property type="entry name" value="HAD-like_sf"/>
</dbReference>
<dbReference type="InterPro" id="IPR006439">
    <property type="entry name" value="HAD-SF_hydro_IA"/>
</dbReference>
<dbReference type="InterPro" id="IPR050155">
    <property type="entry name" value="HAD-like_hydrolase_sf"/>
</dbReference>
<accession>A0ABU3BPF9</accession>
<dbReference type="NCBIfam" id="TIGR01549">
    <property type="entry name" value="HAD-SF-IA-v1"/>
    <property type="match status" value="1"/>
</dbReference>